<dbReference type="InterPro" id="IPR036875">
    <property type="entry name" value="Znf_CCHC_sf"/>
</dbReference>
<dbReference type="Proteomes" id="UP001341840">
    <property type="component" value="Unassembled WGS sequence"/>
</dbReference>
<dbReference type="PANTHER" id="PTHR34222:SF99">
    <property type="entry name" value="PROTEIN, PUTATIVE-RELATED"/>
    <property type="match status" value="1"/>
</dbReference>
<keyword evidence="3" id="KW-1185">Reference proteome</keyword>
<evidence type="ECO:0000313" key="2">
    <source>
        <dbReference type="EMBL" id="MED6120999.1"/>
    </source>
</evidence>
<comment type="caution">
    <text evidence="2">The sequence shown here is derived from an EMBL/GenBank/DDBJ whole genome shotgun (WGS) entry which is preliminary data.</text>
</comment>
<feature type="region of interest" description="Disordered" evidence="1">
    <location>
        <begin position="217"/>
        <end position="255"/>
    </location>
</feature>
<accession>A0ABU6RAI4</accession>
<organism evidence="2 3">
    <name type="scientific">Stylosanthes scabra</name>
    <dbReference type="NCBI Taxonomy" id="79078"/>
    <lineage>
        <taxon>Eukaryota</taxon>
        <taxon>Viridiplantae</taxon>
        <taxon>Streptophyta</taxon>
        <taxon>Embryophyta</taxon>
        <taxon>Tracheophyta</taxon>
        <taxon>Spermatophyta</taxon>
        <taxon>Magnoliopsida</taxon>
        <taxon>eudicotyledons</taxon>
        <taxon>Gunneridae</taxon>
        <taxon>Pentapetalae</taxon>
        <taxon>rosids</taxon>
        <taxon>fabids</taxon>
        <taxon>Fabales</taxon>
        <taxon>Fabaceae</taxon>
        <taxon>Papilionoideae</taxon>
        <taxon>50 kb inversion clade</taxon>
        <taxon>dalbergioids sensu lato</taxon>
        <taxon>Dalbergieae</taxon>
        <taxon>Pterocarpus clade</taxon>
        <taxon>Stylosanthes</taxon>
    </lineage>
</organism>
<evidence type="ECO:0000256" key="1">
    <source>
        <dbReference type="SAM" id="MobiDB-lite"/>
    </source>
</evidence>
<dbReference type="PANTHER" id="PTHR34222">
    <property type="entry name" value="GAG_PRE-INTEGRS DOMAIN-CONTAINING PROTEIN"/>
    <property type="match status" value="1"/>
</dbReference>
<proteinExistence type="predicted"/>
<feature type="compositionally biased region" description="Basic residues" evidence="1">
    <location>
        <begin position="120"/>
        <end position="133"/>
    </location>
</feature>
<reference evidence="2 3" key="1">
    <citation type="journal article" date="2023" name="Plants (Basel)">
        <title>Bridging the Gap: Combining Genomics and Transcriptomics Approaches to Understand Stylosanthes scabra, an Orphan Legume from the Brazilian Caatinga.</title>
        <authorList>
            <person name="Ferreira-Neto J.R.C."/>
            <person name="da Silva M.D."/>
            <person name="Binneck E."/>
            <person name="de Melo N.F."/>
            <person name="da Silva R.H."/>
            <person name="de Melo A.L.T.M."/>
            <person name="Pandolfi V."/>
            <person name="Bustamante F.O."/>
            <person name="Brasileiro-Vidal A.C."/>
            <person name="Benko-Iseppon A.M."/>
        </authorList>
    </citation>
    <scope>NUCLEOTIDE SEQUENCE [LARGE SCALE GENOMIC DNA]</scope>
    <source>
        <tissue evidence="2">Leaves</tissue>
    </source>
</reference>
<sequence>MKQGDLDITSYYTKMKSIWEDLSNFRPIPHCRNCDLACSCGLEIIRQYRREDYTTRFLRGFNDQYSTVRSQLMLMNPMPDLDTAFSMLSQQERQFGEVPESKVLFNKTATESQSFDNKSKGKGRGKGRGRGRGNRSQCTFCDRTGHIVETCYKKHDYPPHLRQRQIGSVNYMASDSQAEKVPGVLSQSNLSTACQKEASEASRLDLTQFQKEAILKLLQGQDSQSQPHTAPQPQLPPHTSPMSQGPSYFEEDWSS</sequence>
<evidence type="ECO:0008006" key="4">
    <source>
        <dbReference type="Google" id="ProtNLM"/>
    </source>
</evidence>
<feature type="region of interest" description="Disordered" evidence="1">
    <location>
        <begin position="109"/>
        <end position="139"/>
    </location>
</feature>
<protein>
    <recommendedName>
        <fullName evidence="4">Retrotransposon gag domain-containing protein</fullName>
    </recommendedName>
</protein>
<evidence type="ECO:0000313" key="3">
    <source>
        <dbReference type="Proteomes" id="UP001341840"/>
    </source>
</evidence>
<name>A0ABU6RAI4_9FABA</name>
<dbReference type="EMBL" id="JASCZI010030304">
    <property type="protein sequence ID" value="MED6120999.1"/>
    <property type="molecule type" value="Genomic_DNA"/>
</dbReference>
<gene>
    <name evidence="2" type="ORF">PIB30_119182</name>
</gene>
<feature type="compositionally biased region" description="Polar residues" evidence="1">
    <location>
        <begin position="220"/>
        <end position="232"/>
    </location>
</feature>
<dbReference type="SUPFAM" id="SSF57756">
    <property type="entry name" value="Retrovirus zinc finger-like domains"/>
    <property type="match status" value="1"/>
</dbReference>